<feature type="region of interest" description="Disordered" evidence="1">
    <location>
        <begin position="1"/>
        <end position="75"/>
    </location>
</feature>
<feature type="compositionally biased region" description="Low complexity" evidence="1">
    <location>
        <begin position="32"/>
        <end position="44"/>
    </location>
</feature>
<proteinExistence type="predicted"/>
<dbReference type="OMA" id="CEDRSIC"/>
<keyword evidence="3" id="KW-1185">Reference proteome</keyword>
<gene>
    <name evidence="2" type="ORF">EAI_03543</name>
</gene>
<evidence type="ECO:0000313" key="3">
    <source>
        <dbReference type="Proteomes" id="UP000008237"/>
    </source>
</evidence>
<evidence type="ECO:0000256" key="1">
    <source>
        <dbReference type="SAM" id="MobiDB-lite"/>
    </source>
</evidence>
<name>E2C946_HARSA</name>
<evidence type="ECO:0000313" key="2">
    <source>
        <dbReference type="EMBL" id="EFN75519.1"/>
    </source>
</evidence>
<organism evidence="3">
    <name type="scientific">Harpegnathos saltator</name>
    <name type="common">Jerdon's jumping ant</name>
    <dbReference type="NCBI Taxonomy" id="610380"/>
    <lineage>
        <taxon>Eukaryota</taxon>
        <taxon>Metazoa</taxon>
        <taxon>Ecdysozoa</taxon>
        <taxon>Arthropoda</taxon>
        <taxon>Hexapoda</taxon>
        <taxon>Insecta</taxon>
        <taxon>Pterygota</taxon>
        <taxon>Neoptera</taxon>
        <taxon>Endopterygota</taxon>
        <taxon>Hymenoptera</taxon>
        <taxon>Apocrita</taxon>
        <taxon>Aculeata</taxon>
        <taxon>Formicoidea</taxon>
        <taxon>Formicidae</taxon>
        <taxon>Ponerinae</taxon>
        <taxon>Ponerini</taxon>
        <taxon>Harpegnathos</taxon>
    </lineage>
</organism>
<sequence>MTRASCIKVADDATDDETQRETSSRSQYAVREATTTATPSEAATNSGRKSMSPIVVKDPQRNSSQDFRPSPHLGEIEQPSTVIRMNPFNSVQHVKFENKVQLDPRRELFQDALQDGYQGISSILDEATRPSRIKFQDDVGQKVVTEYAGSSFVDDGNVKHVFVDQSFFRNVEKPVVEQDASSIFGKTMADQQLMSGTYLDTLRSPYVIGYYSDGDQNAHQPMSHETAYEIVKQPESGVLVLQQEESTYTRKRKFPYQFYQPSSEYHEVKYAEVPQHSTVAYPPMKKQPSIVLSKLRVADLPVEHKRATRLLDDQSATCEDRSICEMILAGNEPESNILQNILWNLATRISDDVATRNGLRQVLDAVKKKDCTTFTC</sequence>
<accession>E2C946</accession>
<dbReference type="InParanoid" id="E2C946"/>
<dbReference type="AlphaFoldDB" id="E2C946"/>
<dbReference type="EMBL" id="GL453780">
    <property type="protein sequence ID" value="EFN75519.1"/>
    <property type="molecule type" value="Genomic_DNA"/>
</dbReference>
<protein>
    <submittedName>
        <fullName evidence="2">Uncharacterized protein</fullName>
    </submittedName>
</protein>
<reference evidence="2 3" key="1">
    <citation type="journal article" date="2010" name="Science">
        <title>Genomic comparison of the ants Camponotus floridanus and Harpegnathos saltator.</title>
        <authorList>
            <person name="Bonasio R."/>
            <person name="Zhang G."/>
            <person name="Ye C."/>
            <person name="Mutti N.S."/>
            <person name="Fang X."/>
            <person name="Qin N."/>
            <person name="Donahue G."/>
            <person name="Yang P."/>
            <person name="Li Q."/>
            <person name="Li C."/>
            <person name="Zhang P."/>
            <person name="Huang Z."/>
            <person name="Berger S.L."/>
            <person name="Reinberg D."/>
            <person name="Wang J."/>
            <person name="Liebig J."/>
        </authorList>
    </citation>
    <scope>NUCLEOTIDE SEQUENCE [LARGE SCALE GENOMIC DNA]</scope>
    <source>
        <strain evidence="2 3">R22 G/1</strain>
    </source>
</reference>
<dbReference type="Proteomes" id="UP000008237">
    <property type="component" value="Unassembled WGS sequence"/>
</dbReference>